<evidence type="ECO:0000313" key="3">
    <source>
        <dbReference type="Proteomes" id="UP000287224"/>
    </source>
</evidence>
<dbReference type="InterPro" id="IPR029063">
    <property type="entry name" value="SAM-dependent_MTases_sf"/>
</dbReference>
<dbReference type="SUPFAM" id="SSF53335">
    <property type="entry name" value="S-adenosyl-L-methionine-dependent methyltransferases"/>
    <property type="match status" value="1"/>
</dbReference>
<dbReference type="GO" id="GO:0008757">
    <property type="term" value="F:S-adenosylmethionine-dependent methyltransferase activity"/>
    <property type="evidence" value="ECO:0007669"/>
    <property type="project" value="InterPro"/>
</dbReference>
<organism evidence="2 3">
    <name type="scientific">Dictyobacter aurantiacus</name>
    <dbReference type="NCBI Taxonomy" id="1936993"/>
    <lineage>
        <taxon>Bacteria</taxon>
        <taxon>Bacillati</taxon>
        <taxon>Chloroflexota</taxon>
        <taxon>Ktedonobacteria</taxon>
        <taxon>Ktedonobacterales</taxon>
        <taxon>Dictyobacteraceae</taxon>
        <taxon>Dictyobacter</taxon>
    </lineage>
</organism>
<keyword evidence="3" id="KW-1185">Reference proteome</keyword>
<dbReference type="AlphaFoldDB" id="A0A401ZAG6"/>
<dbReference type="PANTHER" id="PTHR43591:SF24">
    <property type="entry name" value="2-METHOXY-6-POLYPRENYL-1,4-BENZOQUINOL METHYLASE, MITOCHONDRIAL"/>
    <property type="match status" value="1"/>
</dbReference>
<feature type="domain" description="Methyltransferase type 11" evidence="1">
    <location>
        <begin position="60"/>
        <end position="159"/>
    </location>
</feature>
<gene>
    <name evidence="2" type="ORF">KDAU_12000</name>
</gene>
<dbReference type="PANTHER" id="PTHR43591">
    <property type="entry name" value="METHYLTRANSFERASE"/>
    <property type="match status" value="1"/>
</dbReference>
<accession>A0A401ZAG6</accession>
<dbReference type="InterPro" id="IPR013216">
    <property type="entry name" value="Methyltransf_11"/>
</dbReference>
<dbReference type="CDD" id="cd02440">
    <property type="entry name" value="AdoMet_MTases"/>
    <property type="match status" value="1"/>
</dbReference>
<proteinExistence type="predicted"/>
<evidence type="ECO:0000313" key="2">
    <source>
        <dbReference type="EMBL" id="GCE03871.1"/>
    </source>
</evidence>
<protein>
    <recommendedName>
        <fullName evidence="1">Methyltransferase type 11 domain-containing protein</fullName>
    </recommendedName>
</protein>
<dbReference type="Gene3D" id="3.40.50.150">
    <property type="entry name" value="Vaccinia Virus protein VP39"/>
    <property type="match status" value="1"/>
</dbReference>
<evidence type="ECO:0000259" key="1">
    <source>
        <dbReference type="Pfam" id="PF08241"/>
    </source>
</evidence>
<dbReference type="EMBL" id="BIFQ01000001">
    <property type="protein sequence ID" value="GCE03871.1"/>
    <property type="molecule type" value="Genomic_DNA"/>
</dbReference>
<dbReference type="RefSeq" id="WP_218030839.1">
    <property type="nucleotide sequence ID" value="NZ_BIFQ01000001.1"/>
</dbReference>
<comment type="caution">
    <text evidence="2">The sequence shown here is derived from an EMBL/GenBank/DDBJ whole genome shotgun (WGS) entry which is preliminary data.</text>
</comment>
<dbReference type="Proteomes" id="UP000287224">
    <property type="component" value="Unassembled WGS sequence"/>
</dbReference>
<sequence>MHSHKIGNHEQSRHLSHLNFLFTGWGSRVYEHTMVHLTRPLYQRVIKDLAALQLDGGKVLDVGTGPGVLVRDIARAFPRLQVYGVDLSTDMIQLARERTTLEQLNERVQFDTGDVRQLPYPDHSFDVIVSTISLHHWQELEQPLRELYRVLKPGGRLWIYDARFIKPEMIEKAQASTPLVGTRMEHQLIRTGRWPLAIYRRFAWHLHSFP</sequence>
<dbReference type="Pfam" id="PF08241">
    <property type="entry name" value="Methyltransf_11"/>
    <property type="match status" value="1"/>
</dbReference>
<reference evidence="3" key="1">
    <citation type="submission" date="2018-12" db="EMBL/GenBank/DDBJ databases">
        <title>Tengunoibacter tsumagoiensis gen. nov., sp. nov., Dictyobacter kobayashii sp. nov., D. alpinus sp. nov., and D. joshuensis sp. nov. and description of Dictyobacteraceae fam. nov. within the order Ktedonobacterales isolated from Tengu-no-mugimeshi.</title>
        <authorList>
            <person name="Wang C.M."/>
            <person name="Zheng Y."/>
            <person name="Sakai Y."/>
            <person name="Toyoda A."/>
            <person name="Minakuchi Y."/>
            <person name="Abe K."/>
            <person name="Yokota A."/>
            <person name="Yabe S."/>
        </authorList>
    </citation>
    <scope>NUCLEOTIDE SEQUENCE [LARGE SCALE GENOMIC DNA]</scope>
    <source>
        <strain evidence="3">S-27</strain>
    </source>
</reference>
<name>A0A401ZAG6_9CHLR</name>